<keyword evidence="3" id="KW-1185">Reference proteome</keyword>
<gene>
    <name evidence="2" type="ORF">A1232T_02222</name>
</gene>
<evidence type="ECO:0000313" key="2">
    <source>
        <dbReference type="EMBL" id="SJM73021.1"/>
    </source>
</evidence>
<feature type="region of interest" description="Disordered" evidence="1">
    <location>
        <begin position="1"/>
        <end position="21"/>
    </location>
</feature>
<evidence type="ECO:0000256" key="1">
    <source>
        <dbReference type="SAM" id="MobiDB-lite"/>
    </source>
</evidence>
<dbReference type="AlphaFoldDB" id="A0A1R4GXY9"/>
<name>A0A1R4GXY9_9GAMM</name>
<dbReference type="EMBL" id="FUGE01000238">
    <property type="protein sequence ID" value="SJM73021.1"/>
    <property type="molecule type" value="Genomic_DNA"/>
</dbReference>
<proteinExistence type="predicted"/>
<accession>A0A1R4GXY9</accession>
<protein>
    <submittedName>
        <fullName evidence="2">Uncharacterized protein</fullName>
    </submittedName>
</protein>
<reference evidence="2 3" key="1">
    <citation type="submission" date="2017-02" db="EMBL/GenBank/DDBJ databases">
        <authorList>
            <person name="Peterson S.W."/>
        </authorList>
    </citation>
    <scope>NUCLEOTIDE SEQUENCE [LARGE SCALE GENOMIC DNA]</scope>
    <source>
        <strain evidence="2">Psychrobacter_piechaudii</strain>
    </source>
</reference>
<evidence type="ECO:0000313" key="3">
    <source>
        <dbReference type="Proteomes" id="UP000188357"/>
    </source>
</evidence>
<dbReference type="Proteomes" id="UP000188357">
    <property type="component" value="Unassembled WGS sequence"/>
</dbReference>
<organism evidence="2 3">
    <name type="scientific">Psychrobacter piechaudii</name>
    <dbReference type="NCBI Taxonomy" id="1945521"/>
    <lineage>
        <taxon>Bacteria</taxon>
        <taxon>Pseudomonadati</taxon>
        <taxon>Pseudomonadota</taxon>
        <taxon>Gammaproteobacteria</taxon>
        <taxon>Moraxellales</taxon>
        <taxon>Moraxellaceae</taxon>
        <taxon>Psychrobacter</taxon>
    </lineage>
</organism>
<sequence>MILSAPAQAKNSSQYPNRSEAANPDNFKRILINGRVVSMASVPCPISDGIINCALKKLEVINEPAFSIDGDYDLVQVFYYPNTDQAKTAVVIAQQSGLMNDSVRAIRYRVSFQLEDGGTSAATWNWVQYGEQVQCARGKMAGKWIKGRCL</sequence>